<dbReference type="RefSeq" id="WP_110321190.1">
    <property type="nucleotide sequence ID" value="NZ_QJKD01000001.1"/>
</dbReference>
<dbReference type="SMART" id="SM00889">
    <property type="entry name" value="EFG_IV"/>
    <property type="match status" value="1"/>
</dbReference>
<dbReference type="NCBIfam" id="TIGR00231">
    <property type="entry name" value="small_GTP"/>
    <property type="match status" value="1"/>
</dbReference>
<dbReference type="GO" id="GO:0003924">
    <property type="term" value="F:GTPase activity"/>
    <property type="evidence" value="ECO:0007669"/>
    <property type="project" value="InterPro"/>
</dbReference>
<dbReference type="AlphaFoldDB" id="A0A2V3YE27"/>
<evidence type="ECO:0000313" key="6">
    <source>
        <dbReference type="EMBL" id="PXX56869.1"/>
    </source>
</evidence>
<keyword evidence="4" id="KW-0046">Antibiotic resistance</keyword>
<dbReference type="Pfam" id="PF14492">
    <property type="entry name" value="EFG_III"/>
    <property type="match status" value="1"/>
</dbReference>
<dbReference type="SMART" id="SM00838">
    <property type="entry name" value="EFG_C"/>
    <property type="match status" value="1"/>
</dbReference>
<proteinExistence type="predicted"/>
<dbReference type="SUPFAM" id="SSF54211">
    <property type="entry name" value="Ribosomal protein S5 domain 2-like"/>
    <property type="match status" value="1"/>
</dbReference>
<dbReference type="Pfam" id="PF00679">
    <property type="entry name" value="EFG_C"/>
    <property type="match status" value="1"/>
</dbReference>
<evidence type="ECO:0000256" key="1">
    <source>
        <dbReference type="ARBA" id="ARBA00022741"/>
    </source>
</evidence>
<dbReference type="Pfam" id="PF03764">
    <property type="entry name" value="EFG_IV"/>
    <property type="match status" value="1"/>
</dbReference>
<dbReference type="Gene3D" id="3.30.230.10">
    <property type="match status" value="1"/>
</dbReference>
<name>A0A2V3YE27_9FIRM</name>
<dbReference type="InterPro" id="IPR041095">
    <property type="entry name" value="EFG_II"/>
</dbReference>
<dbReference type="GO" id="GO:0032790">
    <property type="term" value="P:ribosome disassembly"/>
    <property type="evidence" value="ECO:0007669"/>
    <property type="project" value="TreeGrafter"/>
</dbReference>
<comment type="caution">
    <text evidence="6">The sequence shown here is derived from an EMBL/GenBank/DDBJ whole genome shotgun (WGS) entry which is preliminary data.</text>
</comment>
<reference evidence="6 7" key="1">
    <citation type="submission" date="2018-05" db="EMBL/GenBank/DDBJ databases">
        <title>Genomic Encyclopedia of Type Strains, Phase IV (KMG-IV): sequencing the most valuable type-strain genomes for metagenomic binning, comparative biology and taxonomic classification.</title>
        <authorList>
            <person name="Goeker M."/>
        </authorList>
    </citation>
    <scope>NUCLEOTIDE SEQUENCE [LARGE SCALE GENOMIC DNA]</scope>
    <source>
        <strain evidence="6 7">DSM 24995</strain>
    </source>
</reference>
<dbReference type="InterPro" id="IPR020568">
    <property type="entry name" value="Ribosomal_Su5_D2-typ_SF"/>
</dbReference>
<dbReference type="InterPro" id="IPR009000">
    <property type="entry name" value="Transl_B-barrel_sf"/>
</dbReference>
<keyword evidence="1" id="KW-0547">Nucleotide-binding</keyword>
<dbReference type="Gene3D" id="3.30.70.870">
    <property type="entry name" value="Elongation Factor G (Translational Gtpase), domain 3"/>
    <property type="match status" value="1"/>
</dbReference>
<dbReference type="Proteomes" id="UP000248057">
    <property type="component" value="Unassembled WGS sequence"/>
</dbReference>
<dbReference type="InterPro" id="IPR005517">
    <property type="entry name" value="Transl_elong_EFG/EF2_IV"/>
</dbReference>
<evidence type="ECO:0000313" key="7">
    <source>
        <dbReference type="Proteomes" id="UP000248057"/>
    </source>
</evidence>
<dbReference type="PROSITE" id="PS00301">
    <property type="entry name" value="G_TR_1"/>
    <property type="match status" value="1"/>
</dbReference>
<dbReference type="PROSITE" id="PS51722">
    <property type="entry name" value="G_TR_2"/>
    <property type="match status" value="1"/>
</dbReference>
<sequence length="909" mass="102061">MNDRSEDKQKKHINVGILAHVDAGKTTLSEAMLYMGGSIRKMGRVDRGDAFLDTYELEKKRGITIFSKQAILKWKDMEMTLLDTPGHVDFSAEMERTLQVLDYAILVISGTDGVQEHTRTLWRLLARYRVPTFLFINKMDLAGLGKGAILDDLRKVLKETFVDFGEAGTDHFYEQIAMTSEEKLDEYLETGRVEAAGIREQIINRRLFPCFFGSALKFTGVEEFMKGLEEYTETPEYPQEFGAKIFKISRDAQGNRMSHMKITGGSLLTREIIDEEKVNQIRLYSGEKFETVREAPAGTVCAVLGLAKTVPGQGLGIEAASAMPLLEPVMTYRIGLPEGVDAAAVLPKFRELEEEDPELHLTWEESKKEIHVQIMGEIQMEILKSVIEERFGLCVEFGDRSIVYRETITNTVEGVGHFEPLRHYAEVHLLLEPGELGSGMQFASACSEDILGRNWQRLVLTHLAEKEHKGVLTGSSVTDMKITLMSGRAHLKHTEGGDFRQAVYRAVRQGLMQAESMLLEPFYDFRLELPDRYVGRAMSDVERMAGKVMPPVMEGDRAVLTGSAPAACMGGYQKEVTAYTGGAGQLSFTFSGYGPCHNTEEVVAAIGYDPDGDMANPAGSVFCAHGAGFLVEWNQVPEYMHLESCLEPQKDMGADGLAGLAGAAARKGQAANGRNDEPESDREWIGTEEVDAILERTFYANRRGNSSGAKSGWKNREKSFRIPVTSVPAVRTYKKEAPREEYLLVDGYNIIFAWDELKELAEQTIDGARGKLLDILCNYQGMKKCRLIAVFDAYRVQGHVTECLDYHNIQVVFTKEAETADQYIEKFAHENGRKYDVTVATSDHLEQIIIHGQGCRLISARELKEEIRRLSETVHQEYQERKTGEKHKNYLLDSVSEEMMKQIKELPEE</sequence>
<evidence type="ECO:0000256" key="3">
    <source>
        <dbReference type="ARBA" id="ARBA00023134"/>
    </source>
</evidence>
<dbReference type="InterPro" id="IPR027417">
    <property type="entry name" value="P-loop_NTPase"/>
</dbReference>
<accession>A0A2V3YE27</accession>
<dbReference type="PRINTS" id="PR00315">
    <property type="entry name" value="ELONGATNFCT"/>
</dbReference>
<dbReference type="InterPro" id="IPR000640">
    <property type="entry name" value="EFG_V-like"/>
</dbReference>
<dbReference type="CDD" id="cd03711">
    <property type="entry name" value="Tet_C"/>
    <property type="match status" value="1"/>
</dbReference>
<dbReference type="PANTHER" id="PTHR43261">
    <property type="entry name" value="TRANSLATION ELONGATION FACTOR G-RELATED"/>
    <property type="match status" value="1"/>
</dbReference>
<keyword evidence="3" id="KW-0342">GTP-binding</keyword>
<evidence type="ECO:0000256" key="2">
    <source>
        <dbReference type="ARBA" id="ARBA00022917"/>
    </source>
</evidence>
<dbReference type="GO" id="GO:0006412">
    <property type="term" value="P:translation"/>
    <property type="evidence" value="ECO:0007669"/>
    <property type="project" value="UniProtKB-KW"/>
</dbReference>
<dbReference type="InterPro" id="IPR035650">
    <property type="entry name" value="Tet_C"/>
</dbReference>
<protein>
    <submittedName>
        <fullName evidence="6">Small GTP-binding protein</fullName>
    </submittedName>
</protein>
<dbReference type="GeneID" id="86059528"/>
<dbReference type="Pfam" id="PF00009">
    <property type="entry name" value="GTP_EFTU"/>
    <property type="match status" value="1"/>
</dbReference>
<keyword evidence="7" id="KW-1185">Reference proteome</keyword>
<evidence type="ECO:0000256" key="4">
    <source>
        <dbReference type="ARBA" id="ARBA00023251"/>
    </source>
</evidence>
<dbReference type="Gene3D" id="2.40.30.10">
    <property type="entry name" value="Translation factors"/>
    <property type="match status" value="1"/>
</dbReference>
<dbReference type="SUPFAM" id="SSF54980">
    <property type="entry name" value="EF-G C-terminal domain-like"/>
    <property type="match status" value="2"/>
</dbReference>
<gene>
    <name evidence="6" type="ORF">DFR60_101173</name>
</gene>
<dbReference type="PRINTS" id="PR01037">
    <property type="entry name" value="TCRTETOQM"/>
</dbReference>
<dbReference type="CDD" id="cd10912">
    <property type="entry name" value="PIN_YacP-like"/>
    <property type="match status" value="1"/>
</dbReference>
<dbReference type="InterPro" id="IPR010298">
    <property type="entry name" value="YacP-like"/>
</dbReference>
<keyword evidence="2" id="KW-0648">Protein biosynthesis</keyword>
<dbReference type="InterPro" id="IPR031157">
    <property type="entry name" value="G_TR_CS"/>
</dbReference>
<evidence type="ECO:0000259" key="5">
    <source>
        <dbReference type="PROSITE" id="PS51722"/>
    </source>
</evidence>
<dbReference type="SUPFAM" id="SSF52540">
    <property type="entry name" value="P-loop containing nucleoside triphosphate hydrolases"/>
    <property type="match status" value="1"/>
</dbReference>
<dbReference type="PANTHER" id="PTHR43261:SF1">
    <property type="entry name" value="RIBOSOME-RELEASING FACTOR 2, MITOCHONDRIAL"/>
    <property type="match status" value="1"/>
</dbReference>
<dbReference type="Pfam" id="PF05991">
    <property type="entry name" value="NYN_YacP"/>
    <property type="match status" value="1"/>
</dbReference>
<dbReference type="Gene3D" id="3.40.50.300">
    <property type="entry name" value="P-loop containing nucleotide triphosphate hydrolases"/>
    <property type="match status" value="1"/>
</dbReference>
<dbReference type="InterPro" id="IPR005225">
    <property type="entry name" value="Small_GTP-bd"/>
</dbReference>
<organism evidence="6 7">
    <name type="scientific">Hungatella effluvii</name>
    <dbReference type="NCBI Taxonomy" id="1096246"/>
    <lineage>
        <taxon>Bacteria</taxon>
        <taxon>Bacillati</taxon>
        <taxon>Bacillota</taxon>
        <taxon>Clostridia</taxon>
        <taxon>Lachnospirales</taxon>
        <taxon>Lachnospiraceae</taxon>
        <taxon>Hungatella</taxon>
    </lineage>
</organism>
<dbReference type="InterPro" id="IPR014721">
    <property type="entry name" value="Ribsml_uS5_D2-typ_fold_subgr"/>
</dbReference>
<dbReference type="InterPro" id="IPR000795">
    <property type="entry name" value="T_Tr_GTP-bd_dom"/>
</dbReference>
<feature type="domain" description="Tr-type G" evidence="5">
    <location>
        <begin position="10"/>
        <end position="236"/>
    </location>
</feature>
<dbReference type="GO" id="GO:0046677">
    <property type="term" value="P:response to antibiotic"/>
    <property type="evidence" value="ECO:0007669"/>
    <property type="project" value="UniProtKB-KW"/>
</dbReference>
<dbReference type="SUPFAM" id="SSF50447">
    <property type="entry name" value="Translation proteins"/>
    <property type="match status" value="1"/>
</dbReference>
<dbReference type="EMBL" id="QJKD01000001">
    <property type="protein sequence ID" value="PXX56869.1"/>
    <property type="molecule type" value="Genomic_DNA"/>
</dbReference>
<dbReference type="InterPro" id="IPR035647">
    <property type="entry name" value="EFG_III/V"/>
</dbReference>
<dbReference type="Gene3D" id="3.30.70.240">
    <property type="match status" value="1"/>
</dbReference>
<dbReference type="GO" id="GO:0005525">
    <property type="term" value="F:GTP binding"/>
    <property type="evidence" value="ECO:0007669"/>
    <property type="project" value="UniProtKB-KW"/>
</dbReference>